<name>A0A1M7ITX8_9BRAD</name>
<evidence type="ECO:0000256" key="1">
    <source>
        <dbReference type="ARBA" id="ARBA00005791"/>
    </source>
</evidence>
<dbReference type="PANTHER" id="PTHR13887:SF56">
    <property type="entry name" value="THIOREDOXIN-LIKE REDUCTASE RV2466C"/>
    <property type="match status" value="1"/>
</dbReference>
<accession>A0A1M7ITX8</accession>
<gene>
    <name evidence="4" type="ORF">SAMN05444171_7510</name>
</gene>
<dbReference type="Pfam" id="PF13462">
    <property type="entry name" value="Thioredoxin_4"/>
    <property type="match status" value="1"/>
</dbReference>
<protein>
    <submittedName>
        <fullName evidence="4">Protein-disulfide isomerase</fullName>
    </submittedName>
</protein>
<dbReference type="EMBL" id="FNTI01000001">
    <property type="protein sequence ID" value="SEE44420.1"/>
    <property type="molecule type" value="Genomic_DNA"/>
</dbReference>
<sequence length="211" mass="23123">MTVRRRTVFAVLLAFAAMPCTGSARAQSAIAAAVARPVSLPDIVIGSAKAPVTITEYASMSCSHCAAFGENVFPMLRSRYIDTGKVRFVFREFPLDIKAATASMLARCIGKGDSERYLGAIETLFKLQERLVTQTKETLLFVGKLNGMSEQDVDACASDQAQLDKLSADQQYALRELNVVSTPTFFLNGVKLQGAMSFEELEERLKPLLRK</sequence>
<keyword evidence="2" id="KW-0732">Signal</keyword>
<dbReference type="PANTHER" id="PTHR13887">
    <property type="entry name" value="GLUTATHIONE S-TRANSFERASE KAPPA"/>
    <property type="match status" value="1"/>
</dbReference>
<comment type="similarity">
    <text evidence="1">Belongs to the thioredoxin family. DsbA subfamily.</text>
</comment>
<feature type="signal peptide" evidence="2">
    <location>
        <begin position="1"/>
        <end position="26"/>
    </location>
</feature>
<dbReference type="AlphaFoldDB" id="A0A1M7ITX8"/>
<dbReference type="SUPFAM" id="SSF52833">
    <property type="entry name" value="Thioredoxin-like"/>
    <property type="match status" value="1"/>
</dbReference>
<evidence type="ECO:0000259" key="3">
    <source>
        <dbReference type="Pfam" id="PF13462"/>
    </source>
</evidence>
<dbReference type="InterPro" id="IPR036249">
    <property type="entry name" value="Thioredoxin-like_sf"/>
</dbReference>
<evidence type="ECO:0000313" key="4">
    <source>
        <dbReference type="EMBL" id="SEE44420.1"/>
    </source>
</evidence>
<keyword evidence="4" id="KW-0413">Isomerase</keyword>
<reference evidence="4 5" key="1">
    <citation type="submission" date="2016-10" db="EMBL/GenBank/DDBJ databases">
        <authorList>
            <person name="de Groot N.N."/>
        </authorList>
    </citation>
    <scope>NUCLEOTIDE SEQUENCE [LARGE SCALE GENOMIC DNA]</scope>
    <source>
        <strain evidence="4 5">GAS522</strain>
    </source>
</reference>
<proteinExistence type="inferred from homology"/>
<feature type="domain" description="Thioredoxin-like fold" evidence="3">
    <location>
        <begin position="41"/>
        <end position="205"/>
    </location>
</feature>
<dbReference type="Gene3D" id="3.40.30.10">
    <property type="entry name" value="Glutaredoxin"/>
    <property type="match status" value="1"/>
</dbReference>
<organism evidence="4 5">
    <name type="scientific">Bradyrhizobium lablabi</name>
    <dbReference type="NCBI Taxonomy" id="722472"/>
    <lineage>
        <taxon>Bacteria</taxon>
        <taxon>Pseudomonadati</taxon>
        <taxon>Pseudomonadota</taxon>
        <taxon>Alphaproteobacteria</taxon>
        <taxon>Hyphomicrobiales</taxon>
        <taxon>Nitrobacteraceae</taxon>
        <taxon>Bradyrhizobium</taxon>
    </lineage>
</organism>
<dbReference type="Proteomes" id="UP000183208">
    <property type="component" value="Unassembled WGS sequence"/>
</dbReference>
<dbReference type="InterPro" id="IPR012336">
    <property type="entry name" value="Thioredoxin-like_fold"/>
</dbReference>
<evidence type="ECO:0000313" key="5">
    <source>
        <dbReference type="Proteomes" id="UP000183208"/>
    </source>
</evidence>
<evidence type="ECO:0000256" key="2">
    <source>
        <dbReference type="SAM" id="SignalP"/>
    </source>
</evidence>
<dbReference type="GO" id="GO:0016853">
    <property type="term" value="F:isomerase activity"/>
    <property type="evidence" value="ECO:0007669"/>
    <property type="project" value="UniProtKB-KW"/>
</dbReference>
<feature type="chain" id="PRO_5030032003" evidence="2">
    <location>
        <begin position="27"/>
        <end position="211"/>
    </location>
</feature>